<dbReference type="Proteomes" id="UP000756132">
    <property type="component" value="Chromosome 7"/>
</dbReference>
<dbReference type="AlphaFoldDB" id="A0A9Q8PCW8"/>
<gene>
    <name evidence="1" type="ORF">CLAFUR5_10406</name>
</gene>
<sequence>MADIINPVPKPRPSRYTTTFFDFLSLPAELQLQIIELMVKEPKPINIDRDLTYRSATQPAITRVCGSIRADALPLHYRLNTFEGNYCSWSWLCERTMKCLSGIGAVNHGYLKGMVLCHTFPYTKRKDCLKAVEWALRKMEAEVVEGKHERVIVTFPKK</sequence>
<reference evidence="1" key="2">
    <citation type="journal article" date="2022" name="Microb. Genom.">
        <title>A chromosome-scale genome assembly of the tomato pathogen Cladosporium fulvum reveals a compartmentalized genome architecture and the presence of a dispensable chromosome.</title>
        <authorList>
            <person name="Zaccaron A.Z."/>
            <person name="Chen L.H."/>
            <person name="Samaras A."/>
            <person name="Stergiopoulos I."/>
        </authorList>
    </citation>
    <scope>NUCLEOTIDE SEQUENCE</scope>
    <source>
        <strain evidence="1">Race5_Kim</strain>
    </source>
</reference>
<keyword evidence="2" id="KW-1185">Reference proteome</keyword>
<accession>A0A9Q8PCW8</accession>
<organism evidence="1 2">
    <name type="scientific">Passalora fulva</name>
    <name type="common">Tomato leaf mold</name>
    <name type="synonym">Cladosporium fulvum</name>
    <dbReference type="NCBI Taxonomy" id="5499"/>
    <lineage>
        <taxon>Eukaryota</taxon>
        <taxon>Fungi</taxon>
        <taxon>Dikarya</taxon>
        <taxon>Ascomycota</taxon>
        <taxon>Pezizomycotina</taxon>
        <taxon>Dothideomycetes</taxon>
        <taxon>Dothideomycetidae</taxon>
        <taxon>Mycosphaerellales</taxon>
        <taxon>Mycosphaerellaceae</taxon>
        <taxon>Fulvia</taxon>
    </lineage>
</organism>
<dbReference type="RefSeq" id="XP_047764529.1">
    <property type="nucleotide sequence ID" value="XM_047909554.1"/>
</dbReference>
<dbReference type="GeneID" id="71990284"/>
<dbReference type="KEGG" id="ffu:CLAFUR5_10406"/>
<dbReference type="EMBL" id="CP090169">
    <property type="protein sequence ID" value="UJO20163.1"/>
    <property type="molecule type" value="Genomic_DNA"/>
</dbReference>
<evidence type="ECO:0000313" key="1">
    <source>
        <dbReference type="EMBL" id="UJO20163.1"/>
    </source>
</evidence>
<protein>
    <submittedName>
        <fullName evidence="1">Uncharacterized protein</fullName>
    </submittedName>
</protein>
<reference evidence="1" key="1">
    <citation type="submission" date="2021-12" db="EMBL/GenBank/DDBJ databases">
        <authorList>
            <person name="Zaccaron A."/>
            <person name="Stergiopoulos I."/>
        </authorList>
    </citation>
    <scope>NUCLEOTIDE SEQUENCE</scope>
    <source>
        <strain evidence="1">Race5_Kim</strain>
    </source>
</reference>
<name>A0A9Q8PCW8_PASFU</name>
<dbReference type="OrthoDB" id="3932237at2759"/>
<proteinExistence type="predicted"/>
<evidence type="ECO:0000313" key="2">
    <source>
        <dbReference type="Proteomes" id="UP000756132"/>
    </source>
</evidence>